<keyword evidence="3" id="KW-1185">Reference proteome</keyword>
<evidence type="ECO:0000313" key="3">
    <source>
        <dbReference type="Proteomes" id="UP001372338"/>
    </source>
</evidence>
<feature type="region of interest" description="Disordered" evidence="1">
    <location>
        <begin position="1"/>
        <end position="29"/>
    </location>
</feature>
<evidence type="ECO:0000313" key="2">
    <source>
        <dbReference type="EMBL" id="KAK7273472.1"/>
    </source>
</evidence>
<evidence type="ECO:0000256" key="1">
    <source>
        <dbReference type="SAM" id="MobiDB-lite"/>
    </source>
</evidence>
<sequence>MWDVTQVADPGGAPQSPRAALQSCAQGTGASGVIGPRSGALQAGASGAIGSGAGAAHDPVVGRGRLAHDADGFNLVRTSWLVRRVCRLVLQHWLVHGLVQPATGRMGKGHKLVHKT</sequence>
<accession>A0AAN9IBQ2</accession>
<reference evidence="2 3" key="1">
    <citation type="submission" date="2024-01" db="EMBL/GenBank/DDBJ databases">
        <title>The genomes of 5 underutilized Papilionoideae crops provide insights into root nodulation and disease resistanc.</title>
        <authorList>
            <person name="Yuan L."/>
        </authorList>
    </citation>
    <scope>NUCLEOTIDE SEQUENCE [LARGE SCALE GENOMIC DNA]</scope>
    <source>
        <strain evidence="2">ZHUSHIDOU_FW_LH</strain>
        <tissue evidence="2">Leaf</tissue>
    </source>
</reference>
<dbReference type="Proteomes" id="UP001372338">
    <property type="component" value="Unassembled WGS sequence"/>
</dbReference>
<gene>
    <name evidence="2" type="ORF">RIF29_14522</name>
</gene>
<organism evidence="2 3">
    <name type="scientific">Crotalaria pallida</name>
    <name type="common">Smooth rattlebox</name>
    <name type="synonym">Crotalaria striata</name>
    <dbReference type="NCBI Taxonomy" id="3830"/>
    <lineage>
        <taxon>Eukaryota</taxon>
        <taxon>Viridiplantae</taxon>
        <taxon>Streptophyta</taxon>
        <taxon>Embryophyta</taxon>
        <taxon>Tracheophyta</taxon>
        <taxon>Spermatophyta</taxon>
        <taxon>Magnoliopsida</taxon>
        <taxon>eudicotyledons</taxon>
        <taxon>Gunneridae</taxon>
        <taxon>Pentapetalae</taxon>
        <taxon>rosids</taxon>
        <taxon>fabids</taxon>
        <taxon>Fabales</taxon>
        <taxon>Fabaceae</taxon>
        <taxon>Papilionoideae</taxon>
        <taxon>50 kb inversion clade</taxon>
        <taxon>genistoids sensu lato</taxon>
        <taxon>core genistoids</taxon>
        <taxon>Crotalarieae</taxon>
        <taxon>Crotalaria</taxon>
    </lineage>
</organism>
<dbReference type="AlphaFoldDB" id="A0AAN9IBQ2"/>
<dbReference type="EMBL" id="JAYWIO010000003">
    <property type="protein sequence ID" value="KAK7273472.1"/>
    <property type="molecule type" value="Genomic_DNA"/>
</dbReference>
<proteinExistence type="predicted"/>
<protein>
    <submittedName>
        <fullName evidence="2">Uncharacterized protein</fullName>
    </submittedName>
</protein>
<comment type="caution">
    <text evidence="2">The sequence shown here is derived from an EMBL/GenBank/DDBJ whole genome shotgun (WGS) entry which is preliminary data.</text>
</comment>
<name>A0AAN9IBQ2_CROPI</name>